<keyword evidence="11" id="KW-0407">Ion channel</keyword>
<dbReference type="Pfam" id="PF20717">
    <property type="entry name" value="DUF6829"/>
    <property type="match status" value="2"/>
</dbReference>
<dbReference type="InterPro" id="IPR051413">
    <property type="entry name" value="K/Na_HCN_channel"/>
</dbReference>
<protein>
    <submittedName>
        <fullName evidence="11">Potassium voltage-gated channel subfamily H member 5 (Ether-a-go-go potassium channel 2) (HEAG2) (Voltage-gated potassium channel subunit Kv10.2)</fullName>
    </submittedName>
</protein>
<reference evidence="11 12" key="1">
    <citation type="submission" date="2024-02" db="EMBL/GenBank/DDBJ databases">
        <authorList>
            <person name="Chen Y."/>
            <person name="Shah S."/>
            <person name="Dougan E. K."/>
            <person name="Thang M."/>
            <person name="Chan C."/>
        </authorList>
    </citation>
    <scope>NUCLEOTIDE SEQUENCE [LARGE SCALE GENOMIC DNA]</scope>
</reference>
<feature type="transmembrane region" description="Helical" evidence="9">
    <location>
        <begin position="649"/>
        <end position="673"/>
    </location>
</feature>
<keyword evidence="6 9" id="KW-0472">Membrane</keyword>
<organism evidence="11 12">
    <name type="scientific">Durusdinium trenchii</name>
    <dbReference type="NCBI Taxonomy" id="1381693"/>
    <lineage>
        <taxon>Eukaryota</taxon>
        <taxon>Sar</taxon>
        <taxon>Alveolata</taxon>
        <taxon>Dinophyceae</taxon>
        <taxon>Suessiales</taxon>
        <taxon>Symbiodiniaceae</taxon>
        <taxon>Durusdinium</taxon>
    </lineage>
</organism>
<dbReference type="EMBL" id="CAXAMM010012425">
    <property type="protein sequence ID" value="CAK9028833.1"/>
    <property type="molecule type" value="Genomic_DNA"/>
</dbReference>
<feature type="transmembrane region" description="Helical" evidence="9">
    <location>
        <begin position="452"/>
        <end position="473"/>
    </location>
</feature>
<dbReference type="SUPFAM" id="SSF51206">
    <property type="entry name" value="cAMP-binding domain-like"/>
    <property type="match status" value="1"/>
</dbReference>
<evidence type="ECO:0000256" key="2">
    <source>
        <dbReference type="ARBA" id="ARBA00022448"/>
    </source>
</evidence>
<gene>
    <name evidence="11" type="ORF">SCF082_LOCUS18526</name>
</gene>
<evidence type="ECO:0000256" key="9">
    <source>
        <dbReference type="SAM" id="Phobius"/>
    </source>
</evidence>
<keyword evidence="5" id="KW-0406">Ion transport</keyword>
<dbReference type="Pfam" id="PF00520">
    <property type="entry name" value="Ion_trans"/>
    <property type="match status" value="1"/>
</dbReference>
<evidence type="ECO:0000259" key="10">
    <source>
        <dbReference type="PROSITE" id="PS50042"/>
    </source>
</evidence>
<comment type="subcellular location">
    <subcellularLocation>
        <location evidence="1">Membrane</location>
        <topology evidence="1">Multi-pass membrane protein</topology>
    </subcellularLocation>
</comment>
<accession>A0ABP0KRK3</accession>
<evidence type="ECO:0000313" key="12">
    <source>
        <dbReference type="Proteomes" id="UP001642464"/>
    </source>
</evidence>
<evidence type="ECO:0000256" key="4">
    <source>
        <dbReference type="ARBA" id="ARBA00022989"/>
    </source>
</evidence>
<dbReference type="GO" id="GO:0034220">
    <property type="term" value="P:monoatomic ion transmembrane transport"/>
    <property type="evidence" value="ECO:0007669"/>
    <property type="project" value="UniProtKB-KW"/>
</dbReference>
<evidence type="ECO:0000256" key="8">
    <source>
        <dbReference type="SAM" id="MobiDB-lite"/>
    </source>
</evidence>
<feature type="transmembrane region" description="Helical" evidence="9">
    <location>
        <begin position="372"/>
        <end position="389"/>
    </location>
</feature>
<feature type="domain" description="Cyclic nucleotide-binding" evidence="10">
    <location>
        <begin position="750"/>
        <end position="851"/>
    </location>
</feature>
<feature type="transmembrane region" description="Helical" evidence="9">
    <location>
        <begin position="137"/>
        <end position="167"/>
    </location>
</feature>
<feature type="transmembrane region" description="Helical" evidence="9">
    <location>
        <begin position="1792"/>
        <end position="1814"/>
    </location>
</feature>
<comment type="caution">
    <text evidence="11">The sequence shown here is derived from an EMBL/GenBank/DDBJ whole genome shotgun (WGS) entry which is preliminary data.</text>
</comment>
<keyword evidence="3 9" id="KW-0812">Transmembrane</keyword>
<keyword evidence="12" id="KW-1185">Reference proteome</keyword>
<evidence type="ECO:0000256" key="7">
    <source>
        <dbReference type="SAM" id="Coils"/>
    </source>
</evidence>
<dbReference type="InterPro" id="IPR005821">
    <property type="entry name" value="Ion_trans_dom"/>
</dbReference>
<dbReference type="InterPro" id="IPR014710">
    <property type="entry name" value="RmlC-like_jellyroll"/>
</dbReference>
<sequence>MAVHDQKVDVSVQTEEASTSLASQYPANLLYAQGMLNTTLLQLQQVELQIYQLQGYVREHQLRQAQAAQARAKRPKIFGQEAEALFEAAVVLSEITDAAQAHRAAQEARQAAEDEGFAEADPGEVFARQMQRRMFPLFLRAMVLSFVLRLFELDWYIIFAGNCILFIREYWMIAALTQGGARAGQAGGQAAPQPELRHHLENQQQPMLRQRFSMLFKIALLMFLMEVRWHWYAAYLVVALFFLFGAFDSWIEWFNGNGGNADNNLEHQLDALRRAQNQPQREPQREAQSEAQREPQREPQSEVQREPQREPQSEAQREPQREAQSEAQREPQREPETNEGREATTAATRDAEPPEAPAEAAPPAAPPFWQRFIYQLFIMFFLTLMPWWTPNPRCDSMRVISPNSKFRIAWDLFGAWLIYMDAFVLPMCIAWNLTLTPFPTPNASSSTMLHLFAALSFVFWPADIYLNFSTGFYMQGFLQLSRKAIACRYLKTWFVYDFSTVSVDIAAAFLGLVEEESQEFLQSLRSARYLRVLRIMRIFRILKAGKINLLIENLVISMGRQWLILAFTVGRMLLAIGMVAHILACIWFGLGQAVDESSNGRSWITLAGVENRTDVGIGVQYVHAIGWILLPPAPPTLHADSGAEHTVSLLLFVTTVLVIGSALSILTGTLHEIRQVNNERSRKRRELRIFLQTKAVPTELLMRIMSYADYKMARQSPIGYDTSLISPMLEAELATFQFGGNLQKHPFFDLTSNIFPQTFADFCGALVKQFYSEGESVFTAGSLAEMMYITSHGDFSLGDDETHASRTFSGNHNYFAEVSLYVEAVMHNCTLQAESFGEVFVLTGSKLASVLANSPMCTTMFIEYANQYIRAYSDAMSRKEHDDALEMERACASKATFTNSFYMDLNVDERKMLRSINLKELQEQEDRSTPLEFVEQVLMSNQPEFLDQLRKSFVELDTADGLHTRYGELKEQEKVESGILSLVALARGDYEAYTSPQSGANRLTMAQWEQLQGVLLWAEPTPEKVMAAIWLLAVRPMGKYRAVTSQLPSHAQRPDQAVRYILAGYPLVSPSGDALTTHVRAFVTSTLELQLDFNFAQMLQGENVPANLLQLKEFILKKSGEETLKFYVLFLLGFLSGLAGGNGSRFMNCSNARSTIPGLHILMRVLEKEPTALYWTYIHNRAVDLGRQPSNTADLAVVRLACLCRAQKPKDLQVLQESWQQLTSAEQRSLLQHFLADGVVNQAIVFEFLPLCLERAKSNAFVTIPVLLQVLVELLAAVRAVAPKAVASVVPRSSLNTIRDTGSKLQTLSVDLADLAAFILMVQNSYIFQTCLCRAKLRLIGGRLVLEVSQENWRRVREPHTDVIMLANSVRDLVKHHKQEKAGLQRLEEELHKAIQEVRTQVRELDGPDNKPEQIEEAATTSVDIFQQEPPAVMEQVMRDWPGTIKPEMTIRAKQHAAAKSTFHGAFYAIRVDLDLLEAQQPSWGLILLDVIILPLSLAWGFETEPMRPAVTVEDGSPARVFDYAAIEHRVPLSSPLVGVRHLRGSCGLGLNLSGAREVMAITTSFSNDTESGYLRSLRSARYLRALRSIRILRIVKSRRVNVMIENWVIGLGQQWLILAFNVCRMLASILLTAHLLVSWLPNSYRIFVWAHESDLDSPQTFIGELPALAATKWASLEISIECIFVKHGIGGVEFSRSRVSYKICALHFLSMFASRASALEAVGTAVSGFRESWIDLAEIWPEAGHVQYIHALSWVVQPPSVPESRILGSGSFEERLVSILMATGPQRMSDVLVWVVVTVLIIGSSLSILTGTLQEGLVMRIMSFADYKLERHSPAFLAGLLAESMHITSHGAFVVYDAHGEELELERYNNKHEFFSEVALYVETVMHDSTLQIESFAEVYTLSGTDVVQHRAWKLRLHSPICAGMFVEYAKELEMLLQEFVATYAKTAVHHQKSLRTTLSRNLSVASWKLDMNCAHRALKVNSFYMDLHLHKEKVLQNVRLSGSDVGADPVKPTAPEEADTLSEQMTPKRSQASKASGSEVGTMPLDGDLWHNWPLDSDLQHEAAAEKQEREEVPHLSRQLVKSIMQGQALDVEDLQEAFLELHPERGLHNMYSQQNEMEKAICSCYCLAALVADDYETYTEPQQDAAKLHRSQWEQLRSILHWAAPTEDMLEAAFFLLAVRSIGKCRAVTRQLPPESQKPEEALLAILNNYTNMVPSFERLSPSGQSMVVKSMQLQRGFSFPQMLQGENVPANLMQLRHFLDENGGAVILKFYVVFLLGFLSALQGGHGSLFMTHSNAKNIYLGLSTVQYVLEKEPGFLYWTYIYQRGTLLKRVARTSQDLAILRLACLCRARNGHDYDELQKAYHELDEHQRNVLTSHFLASGIKSSAIVFEFLPLCLENAKKNPHVSVPGLLDVLVSLIEATWASSFSHKITTIDLSNLAGFILVLQNPFVFQTCLSRSKLRLIKDQDYQLDLTEENWNRVNEKPTDVSAVAYAVRDILHQQKQNANPFVSM</sequence>
<feature type="compositionally biased region" description="Polar residues" evidence="8">
    <location>
        <begin position="2023"/>
        <end position="2038"/>
    </location>
</feature>
<feature type="transmembrane region" description="Helical" evidence="9">
    <location>
        <begin position="563"/>
        <end position="590"/>
    </location>
</feature>
<dbReference type="InterPro" id="IPR049232">
    <property type="entry name" value="DUF6829"/>
</dbReference>
<feature type="transmembrane region" description="Helical" evidence="9">
    <location>
        <begin position="232"/>
        <end position="251"/>
    </location>
</feature>
<dbReference type="Gene3D" id="2.60.120.10">
    <property type="entry name" value="Jelly Rolls"/>
    <property type="match status" value="1"/>
</dbReference>
<feature type="transmembrane region" description="Helical" evidence="9">
    <location>
        <begin position="410"/>
        <end position="432"/>
    </location>
</feature>
<name>A0ABP0KRK3_9DINO</name>
<evidence type="ECO:0000256" key="3">
    <source>
        <dbReference type="ARBA" id="ARBA00022692"/>
    </source>
</evidence>
<dbReference type="Proteomes" id="UP001642464">
    <property type="component" value="Unassembled WGS sequence"/>
</dbReference>
<dbReference type="Gene3D" id="1.10.287.70">
    <property type="match status" value="1"/>
</dbReference>
<dbReference type="PANTHER" id="PTHR45689:SF5">
    <property type="entry name" value="I[[H]] CHANNEL, ISOFORM E"/>
    <property type="match status" value="1"/>
</dbReference>
<dbReference type="PROSITE" id="PS50042">
    <property type="entry name" value="CNMP_BINDING_3"/>
    <property type="match status" value="1"/>
</dbReference>
<feature type="transmembrane region" description="Helical" evidence="9">
    <location>
        <begin position="493"/>
        <end position="512"/>
    </location>
</feature>
<keyword evidence="4 9" id="KW-1133">Transmembrane helix</keyword>
<evidence type="ECO:0000256" key="6">
    <source>
        <dbReference type="ARBA" id="ARBA00023136"/>
    </source>
</evidence>
<feature type="transmembrane region" description="Helical" evidence="9">
    <location>
        <begin position="1616"/>
        <end position="1638"/>
    </location>
</feature>
<proteinExistence type="predicted"/>
<dbReference type="InterPro" id="IPR018490">
    <property type="entry name" value="cNMP-bd_dom_sf"/>
</dbReference>
<feature type="region of interest" description="Disordered" evidence="8">
    <location>
        <begin position="275"/>
        <end position="363"/>
    </location>
</feature>
<keyword evidence="7" id="KW-0175">Coiled coil</keyword>
<keyword evidence="2" id="KW-0813">Transport</keyword>
<feature type="compositionally biased region" description="Basic and acidic residues" evidence="8">
    <location>
        <begin position="282"/>
        <end position="342"/>
    </location>
</feature>
<dbReference type="SUPFAM" id="SSF81324">
    <property type="entry name" value="Voltage-gated potassium channels"/>
    <property type="match status" value="1"/>
</dbReference>
<dbReference type="PANTHER" id="PTHR45689">
    <property type="entry name" value="I[[H]] CHANNEL, ISOFORM E"/>
    <property type="match status" value="1"/>
</dbReference>
<evidence type="ECO:0000313" key="11">
    <source>
        <dbReference type="EMBL" id="CAK9028833.1"/>
    </source>
</evidence>
<feature type="region of interest" description="Disordered" evidence="8">
    <location>
        <begin position="2004"/>
        <end position="2043"/>
    </location>
</feature>
<evidence type="ECO:0000256" key="5">
    <source>
        <dbReference type="ARBA" id="ARBA00023065"/>
    </source>
</evidence>
<evidence type="ECO:0000256" key="1">
    <source>
        <dbReference type="ARBA" id="ARBA00004141"/>
    </source>
</evidence>
<dbReference type="InterPro" id="IPR000595">
    <property type="entry name" value="cNMP-bd_dom"/>
</dbReference>
<feature type="coiled-coil region" evidence="7">
    <location>
        <begin position="1370"/>
        <end position="1404"/>
    </location>
</feature>